<organism evidence="2 3">
    <name type="scientific">Cohnella candidum</name>
    <dbReference type="NCBI Taxonomy" id="2674991"/>
    <lineage>
        <taxon>Bacteria</taxon>
        <taxon>Bacillati</taxon>
        <taxon>Bacillota</taxon>
        <taxon>Bacilli</taxon>
        <taxon>Bacillales</taxon>
        <taxon>Paenibacillaceae</taxon>
        <taxon>Cohnella</taxon>
    </lineage>
</organism>
<keyword evidence="1" id="KW-0812">Transmembrane</keyword>
<keyword evidence="3" id="KW-1185">Reference proteome</keyword>
<dbReference type="AlphaFoldDB" id="A0A3G3K5E3"/>
<evidence type="ECO:0000313" key="2">
    <source>
        <dbReference type="EMBL" id="AYQ75401.1"/>
    </source>
</evidence>
<gene>
    <name evidence="2" type="ORF">EAV92_00440</name>
</gene>
<proteinExistence type="predicted"/>
<dbReference type="KEGG" id="coh:EAV92_00440"/>
<reference evidence="2 3" key="1">
    <citation type="submission" date="2018-10" db="EMBL/GenBank/DDBJ databases">
        <title>Genome Sequence of Cohnella sp.</title>
        <authorList>
            <person name="Srinivasan S."/>
            <person name="Kim M.K."/>
        </authorList>
    </citation>
    <scope>NUCLEOTIDE SEQUENCE [LARGE SCALE GENOMIC DNA]</scope>
    <source>
        <strain evidence="2 3">18JY8-7</strain>
    </source>
</reference>
<name>A0A3G3K5E3_9BACL</name>
<dbReference type="Proteomes" id="UP000269097">
    <property type="component" value="Chromosome"/>
</dbReference>
<dbReference type="Pfam" id="PF06961">
    <property type="entry name" value="DUF1294"/>
    <property type="match status" value="1"/>
</dbReference>
<accession>A0A3G3K5E3</accession>
<dbReference type="InterPro" id="IPR010718">
    <property type="entry name" value="DUF1294"/>
</dbReference>
<dbReference type="EMBL" id="CP033433">
    <property type="protein sequence ID" value="AYQ75401.1"/>
    <property type="molecule type" value="Genomic_DNA"/>
</dbReference>
<feature type="transmembrane region" description="Helical" evidence="1">
    <location>
        <begin position="20"/>
        <end position="36"/>
    </location>
</feature>
<keyword evidence="1" id="KW-1133">Transmembrane helix</keyword>
<sequence length="69" mass="7769">MAIDKSKARRGSRRIRERTLLLTAAVGGSLGAWIAMRTRRHKTKNAAFYAGIPLMFVVHAGLLVYWLSR</sequence>
<keyword evidence="1" id="KW-0472">Membrane</keyword>
<evidence type="ECO:0000313" key="3">
    <source>
        <dbReference type="Proteomes" id="UP000269097"/>
    </source>
</evidence>
<evidence type="ECO:0000256" key="1">
    <source>
        <dbReference type="SAM" id="Phobius"/>
    </source>
</evidence>
<protein>
    <submittedName>
        <fullName evidence="2">DUF1294 domain-containing protein</fullName>
    </submittedName>
</protein>
<feature type="transmembrane region" description="Helical" evidence="1">
    <location>
        <begin position="48"/>
        <end position="67"/>
    </location>
</feature>